<protein>
    <submittedName>
        <fullName evidence="1">Uncharacterized protein</fullName>
    </submittedName>
</protein>
<evidence type="ECO:0000313" key="1">
    <source>
        <dbReference type="EMBL" id="XCM40010.1"/>
    </source>
</evidence>
<name>A0AAU8JNP3_9CYAN</name>
<dbReference type="EMBL" id="CP159837">
    <property type="protein sequence ID" value="XCM40010.1"/>
    <property type="molecule type" value="Genomic_DNA"/>
</dbReference>
<accession>A0AAU8JNP3</accession>
<reference evidence="1" key="1">
    <citation type="submission" date="2024-07" db="EMBL/GenBank/DDBJ databases">
        <authorList>
            <person name="Kim Y.J."/>
            <person name="Jeong J.Y."/>
        </authorList>
    </citation>
    <scope>NUCLEOTIDE SEQUENCE</scope>
    <source>
        <strain evidence="1">GIHE-MW2</strain>
    </source>
</reference>
<sequence>MEPILMILVFMKWLQEKPAMFLPTSWQDLPNLKQDLAELNDDEIFPIAHTIGKWCSKHNLGEALSKDTDWMEVAEPLEDNSRFPDDIENPLELLCQLIEQQYQVLAGDR</sequence>
<proteinExistence type="predicted"/>
<dbReference type="RefSeq" id="WP_354636364.1">
    <property type="nucleotide sequence ID" value="NZ_CP159837.1"/>
</dbReference>
<dbReference type="AlphaFoldDB" id="A0AAU8JNP3"/>
<gene>
    <name evidence="1" type="ORF">ABWT76_002984</name>
</gene>
<organism evidence="1">
    <name type="scientific">Planktothricoides raciborskii GIHE-MW2</name>
    <dbReference type="NCBI Taxonomy" id="2792601"/>
    <lineage>
        <taxon>Bacteria</taxon>
        <taxon>Bacillati</taxon>
        <taxon>Cyanobacteriota</taxon>
        <taxon>Cyanophyceae</taxon>
        <taxon>Oscillatoriophycideae</taxon>
        <taxon>Oscillatoriales</taxon>
        <taxon>Oscillatoriaceae</taxon>
        <taxon>Planktothricoides</taxon>
    </lineage>
</organism>